<dbReference type="FunFam" id="2.40.30.20:FF:000004">
    <property type="entry name" value="Riboflavin synthase, alpha subunit"/>
    <property type="match status" value="1"/>
</dbReference>
<evidence type="ECO:0000256" key="4">
    <source>
        <dbReference type="ARBA" id="ARBA00012827"/>
    </source>
</evidence>
<dbReference type="Pfam" id="PF00677">
    <property type="entry name" value="Lum_binding"/>
    <property type="match status" value="2"/>
</dbReference>
<gene>
    <name evidence="12" type="ordered locus">TASI_1363</name>
</gene>
<comment type="function">
    <text evidence="2">Catalyzes the dismutation of two molecules of 6,7-dimethyl-8-ribityllumazine, resulting in the formation of riboflavin and 5-amino-6-(D-ribitylamino)uracil.</text>
</comment>
<dbReference type="InterPro" id="IPR017938">
    <property type="entry name" value="Riboflavin_synthase-like_b-brl"/>
</dbReference>
<evidence type="ECO:0000256" key="2">
    <source>
        <dbReference type="ARBA" id="ARBA00002803"/>
    </source>
</evidence>
<dbReference type="EMBL" id="CP003059">
    <property type="protein sequence ID" value="AEP37103.1"/>
    <property type="molecule type" value="Genomic_DNA"/>
</dbReference>
<dbReference type="OrthoDB" id="9788537at2"/>
<dbReference type="NCBIfam" id="TIGR00187">
    <property type="entry name" value="ribE"/>
    <property type="match status" value="1"/>
</dbReference>
<dbReference type="HOGENOM" id="CLU_034388_2_2_4"/>
<accession>G4QA30</accession>
<proteinExistence type="predicted"/>
<dbReference type="GO" id="GO:0004746">
    <property type="term" value="F:riboflavin synthase activity"/>
    <property type="evidence" value="ECO:0007669"/>
    <property type="project" value="UniProtKB-UniRule"/>
</dbReference>
<reference evidence="12 13" key="2">
    <citation type="journal article" date="2012" name="PLoS ONE">
        <title>Genomic characterization of the taylorella genus.</title>
        <authorList>
            <person name="Hebert L."/>
            <person name="Moumen B."/>
            <person name="Pons N."/>
            <person name="Duquesne F."/>
            <person name="Breuil M.F."/>
            <person name="Goux D."/>
            <person name="Batto J.M."/>
            <person name="Laugier C."/>
            <person name="Renault P."/>
            <person name="Petry S."/>
        </authorList>
    </citation>
    <scope>NUCLEOTIDE SEQUENCE [LARGE SCALE GENOMIC DNA]</scope>
    <source>
        <strain evidence="12 13">MCE3</strain>
    </source>
</reference>
<evidence type="ECO:0000256" key="10">
    <source>
        <dbReference type="PROSITE-ProRule" id="PRU00524"/>
    </source>
</evidence>
<dbReference type="InterPro" id="IPR001783">
    <property type="entry name" value="Lumazine-bd"/>
</dbReference>
<dbReference type="KEGG" id="tas:TASI_1363"/>
<feature type="domain" description="Lumazine-binding" evidence="11">
    <location>
        <begin position="1"/>
        <end position="95"/>
    </location>
</feature>
<keyword evidence="6" id="KW-0686">Riboflavin biosynthesis</keyword>
<comment type="catalytic activity">
    <reaction evidence="1">
        <text>2 6,7-dimethyl-8-(1-D-ribityl)lumazine + H(+) = 5-amino-6-(D-ribitylamino)uracil + riboflavin</text>
        <dbReference type="Rhea" id="RHEA:20772"/>
        <dbReference type="ChEBI" id="CHEBI:15378"/>
        <dbReference type="ChEBI" id="CHEBI:15934"/>
        <dbReference type="ChEBI" id="CHEBI:57986"/>
        <dbReference type="ChEBI" id="CHEBI:58201"/>
        <dbReference type="EC" id="2.5.1.9"/>
    </reaction>
</comment>
<evidence type="ECO:0000256" key="6">
    <source>
        <dbReference type="ARBA" id="ARBA00022619"/>
    </source>
</evidence>
<dbReference type="SUPFAM" id="SSF63380">
    <property type="entry name" value="Riboflavin synthase domain-like"/>
    <property type="match status" value="2"/>
</dbReference>
<dbReference type="PANTHER" id="PTHR21098">
    <property type="entry name" value="RIBOFLAVIN SYNTHASE ALPHA CHAIN"/>
    <property type="match status" value="1"/>
</dbReference>
<dbReference type="AlphaFoldDB" id="G4QA30"/>
<evidence type="ECO:0000256" key="7">
    <source>
        <dbReference type="ARBA" id="ARBA00022679"/>
    </source>
</evidence>
<keyword evidence="13" id="KW-1185">Reference proteome</keyword>
<keyword evidence="7 12" id="KW-0808">Transferase</keyword>
<dbReference type="PROSITE" id="PS51177">
    <property type="entry name" value="LUMAZINE_BIND"/>
    <property type="match status" value="2"/>
</dbReference>
<dbReference type="STRING" id="1008459.TASI_1363"/>
<feature type="repeat" description="Lumazine-binding" evidence="10">
    <location>
        <begin position="1"/>
        <end position="95"/>
    </location>
</feature>
<name>G4QA30_TAYAM</name>
<dbReference type="NCBIfam" id="NF006767">
    <property type="entry name" value="PRK09289.1"/>
    <property type="match status" value="1"/>
</dbReference>
<evidence type="ECO:0000256" key="5">
    <source>
        <dbReference type="ARBA" id="ARBA00013950"/>
    </source>
</evidence>
<dbReference type="Proteomes" id="UP000009284">
    <property type="component" value="Chromosome"/>
</dbReference>
<evidence type="ECO:0000256" key="9">
    <source>
        <dbReference type="NCBIfam" id="TIGR00187"/>
    </source>
</evidence>
<protein>
    <recommendedName>
        <fullName evidence="5 9">Riboflavin synthase</fullName>
        <ecNumber evidence="4 9">2.5.1.9</ecNumber>
    </recommendedName>
</protein>
<sequence length="212" mass="22763">MFTGIIQAVGKIESVSKLEKGVRLSIAKGDLDISNIKEGDSIAINGACMTVVQKSDSGFEVDVSAESLSKTSGLDKEGYVNLECAMKLGDTVDGHLLSGHVDGVARVVGVTQEGESHKIEILIPEDLASFMAYKGSVAVDGVSMTVNDVNDVFSPEDPHSEDMIPEGTIISLNLIPHTFKNTTLQYLKAGDEVNIEIDTIARYVQRMMQAPF</sequence>
<feature type="domain" description="Lumazine-binding" evidence="11">
    <location>
        <begin position="96"/>
        <end position="208"/>
    </location>
</feature>
<evidence type="ECO:0000313" key="13">
    <source>
        <dbReference type="Proteomes" id="UP000009284"/>
    </source>
</evidence>
<dbReference type="PANTHER" id="PTHR21098:SF12">
    <property type="entry name" value="RIBOFLAVIN SYNTHASE"/>
    <property type="match status" value="1"/>
</dbReference>
<organism evidence="12 13">
    <name type="scientific">Taylorella asinigenitalis (strain MCE3)</name>
    <dbReference type="NCBI Taxonomy" id="1008459"/>
    <lineage>
        <taxon>Bacteria</taxon>
        <taxon>Pseudomonadati</taxon>
        <taxon>Pseudomonadota</taxon>
        <taxon>Betaproteobacteria</taxon>
        <taxon>Burkholderiales</taxon>
        <taxon>Alcaligenaceae</taxon>
        <taxon>Taylorella</taxon>
    </lineage>
</organism>
<dbReference type="PIRSF" id="PIRSF000498">
    <property type="entry name" value="Riboflavin_syn_A"/>
    <property type="match status" value="1"/>
</dbReference>
<feature type="repeat" description="Lumazine-binding" evidence="10">
    <location>
        <begin position="96"/>
        <end position="208"/>
    </location>
</feature>
<comment type="pathway">
    <text evidence="3">Cofactor biosynthesis; riboflavin biosynthesis; riboflavin from 2-hydroxy-3-oxobutyl phosphate and 5-amino-6-(D-ribitylamino)uracil: step 2/2.</text>
</comment>
<evidence type="ECO:0000256" key="1">
    <source>
        <dbReference type="ARBA" id="ARBA00000968"/>
    </source>
</evidence>
<dbReference type="RefSeq" id="WP_014111997.1">
    <property type="nucleotide sequence ID" value="NC_016043.1"/>
</dbReference>
<evidence type="ECO:0000256" key="3">
    <source>
        <dbReference type="ARBA" id="ARBA00004887"/>
    </source>
</evidence>
<dbReference type="InterPro" id="IPR026017">
    <property type="entry name" value="Lumazine-bd_dom"/>
</dbReference>
<dbReference type="InterPro" id="IPR023366">
    <property type="entry name" value="ATP_synth_asu-like_sf"/>
</dbReference>
<reference key="1">
    <citation type="submission" date="2011-09" db="EMBL/GenBank/DDBJ databases">
        <title>Genomic characterization of the Taylorella genus.</title>
        <authorList>
            <person name="Hebert L."/>
            <person name="Moumen B."/>
            <person name="Pons N."/>
            <person name="Duquesne F."/>
            <person name="Breuil M.-F."/>
            <person name="Goux D."/>
            <person name="Batto J.-M."/>
            <person name="Renault P."/>
            <person name="Laugier C."/>
            <person name="Petry S."/>
        </authorList>
    </citation>
    <scope>NUCLEOTIDE SEQUENCE</scope>
    <source>
        <strain>MCE3</strain>
    </source>
</reference>
<dbReference type="Gene3D" id="2.40.30.20">
    <property type="match status" value="2"/>
</dbReference>
<keyword evidence="8" id="KW-0677">Repeat</keyword>
<evidence type="ECO:0000313" key="12">
    <source>
        <dbReference type="EMBL" id="AEP37103.1"/>
    </source>
</evidence>
<evidence type="ECO:0000259" key="11">
    <source>
        <dbReference type="PROSITE" id="PS51177"/>
    </source>
</evidence>
<dbReference type="eggNOG" id="COG0307">
    <property type="taxonomic scope" value="Bacteria"/>
</dbReference>
<dbReference type="GO" id="GO:0009231">
    <property type="term" value="P:riboflavin biosynthetic process"/>
    <property type="evidence" value="ECO:0007669"/>
    <property type="project" value="UniProtKB-KW"/>
</dbReference>
<dbReference type="EC" id="2.5.1.9" evidence="4 9"/>
<dbReference type="CDD" id="cd00402">
    <property type="entry name" value="Riboflavin_synthase_like"/>
    <property type="match status" value="1"/>
</dbReference>
<evidence type="ECO:0000256" key="8">
    <source>
        <dbReference type="ARBA" id="ARBA00022737"/>
    </source>
</evidence>